<evidence type="ECO:0008006" key="4">
    <source>
        <dbReference type="Google" id="ProtNLM"/>
    </source>
</evidence>
<protein>
    <recommendedName>
        <fullName evidence="4">Class F sortase</fullName>
    </recommendedName>
</protein>
<name>A0ABV5NPT0_9ACTN</name>
<feature type="transmembrane region" description="Helical" evidence="1">
    <location>
        <begin position="28"/>
        <end position="46"/>
    </location>
</feature>
<dbReference type="Proteomes" id="UP001589568">
    <property type="component" value="Unassembled WGS sequence"/>
</dbReference>
<keyword evidence="1" id="KW-0812">Transmembrane</keyword>
<reference evidence="2 3" key="1">
    <citation type="submission" date="2024-09" db="EMBL/GenBank/DDBJ databases">
        <authorList>
            <person name="Sun Q."/>
            <person name="Mori K."/>
        </authorList>
    </citation>
    <scope>NUCLEOTIDE SEQUENCE [LARGE SCALE GENOMIC DNA]</scope>
    <source>
        <strain evidence="2 3">JCM 3324</strain>
    </source>
</reference>
<evidence type="ECO:0000313" key="2">
    <source>
        <dbReference type="EMBL" id="MFB9472319.1"/>
    </source>
</evidence>
<sequence>MDRRGAALDVRGLGAPPSWHGLGPGGRGTLAAVSFTATALIIYAIFSSGFGRLPRAAIRAAEPLPAPVPVPVVPVQPPAAGSVSVPRPAETVAVVADGFWLTYLPGGLVRTGGDGTGARFASAAGGFVEAQVTRGTVAADLARFLSRIKVRDARATTVRGRPAVAGRHPAGGRLIAWLERPGTGMSIRVSDALGGELLALAASVRAPVGDYEPFPR</sequence>
<proteinExistence type="predicted"/>
<evidence type="ECO:0000256" key="1">
    <source>
        <dbReference type="SAM" id="Phobius"/>
    </source>
</evidence>
<dbReference type="EMBL" id="JBHMCF010000025">
    <property type="protein sequence ID" value="MFB9472319.1"/>
    <property type="molecule type" value="Genomic_DNA"/>
</dbReference>
<keyword evidence="1" id="KW-1133">Transmembrane helix</keyword>
<organism evidence="2 3">
    <name type="scientific">Nonomuraea salmonea</name>
    <dbReference type="NCBI Taxonomy" id="46181"/>
    <lineage>
        <taxon>Bacteria</taxon>
        <taxon>Bacillati</taxon>
        <taxon>Actinomycetota</taxon>
        <taxon>Actinomycetes</taxon>
        <taxon>Streptosporangiales</taxon>
        <taxon>Streptosporangiaceae</taxon>
        <taxon>Nonomuraea</taxon>
    </lineage>
</organism>
<keyword evidence="1" id="KW-0472">Membrane</keyword>
<dbReference type="RefSeq" id="WP_364378229.1">
    <property type="nucleotide sequence ID" value="NZ_JBHMCF010000025.1"/>
</dbReference>
<evidence type="ECO:0000313" key="3">
    <source>
        <dbReference type="Proteomes" id="UP001589568"/>
    </source>
</evidence>
<gene>
    <name evidence="2" type="ORF">ACFFR3_22655</name>
</gene>
<accession>A0ABV5NPT0</accession>
<keyword evidence="3" id="KW-1185">Reference proteome</keyword>
<comment type="caution">
    <text evidence="2">The sequence shown here is derived from an EMBL/GenBank/DDBJ whole genome shotgun (WGS) entry which is preliminary data.</text>
</comment>